<dbReference type="GO" id="GO:0004565">
    <property type="term" value="F:beta-galactosidase activity"/>
    <property type="evidence" value="ECO:0007669"/>
    <property type="project" value="InterPro"/>
</dbReference>
<dbReference type="OrthoDB" id="9800974at2"/>
<dbReference type="Gene3D" id="3.20.20.80">
    <property type="entry name" value="Glycosidases"/>
    <property type="match status" value="1"/>
</dbReference>
<dbReference type="GO" id="GO:0005975">
    <property type="term" value="P:carbohydrate metabolic process"/>
    <property type="evidence" value="ECO:0007669"/>
    <property type="project" value="InterPro"/>
</dbReference>
<evidence type="ECO:0000256" key="2">
    <source>
        <dbReference type="ARBA" id="ARBA00023295"/>
    </source>
</evidence>
<evidence type="ECO:0000256" key="3">
    <source>
        <dbReference type="SAM" id="SignalP"/>
    </source>
</evidence>
<dbReference type="GO" id="GO:0009341">
    <property type="term" value="C:beta-galactosidase complex"/>
    <property type="evidence" value="ECO:0007669"/>
    <property type="project" value="InterPro"/>
</dbReference>
<evidence type="ECO:0000256" key="1">
    <source>
        <dbReference type="ARBA" id="ARBA00022801"/>
    </source>
</evidence>
<keyword evidence="6" id="KW-1185">Reference proteome</keyword>
<feature type="chain" id="PRO_5022099794" description="Glycoside hydrolase family 42 N-terminal domain-containing protein" evidence="3">
    <location>
        <begin position="21"/>
        <end position="604"/>
    </location>
</feature>
<evidence type="ECO:0000259" key="4">
    <source>
        <dbReference type="Pfam" id="PF02449"/>
    </source>
</evidence>
<dbReference type="EMBL" id="VOBQ01000020">
    <property type="protein sequence ID" value="TWO68194.1"/>
    <property type="molecule type" value="Genomic_DNA"/>
</dbReference>
<feature type="domain" description="Glycoside hydrolase family 42 N-terminal" evidence="4">
    <location>
        <begin position="232"/>
        <end position="276"/>
    </location>
</feature>
<reference evidence="5 6" key="1">
    <citation type="submission" date="2019-07" db="EMBL/GenBank/DDBJ databases">
        <title>Caenimonas sedimenti sp. nov., isolated from activated sludge.</title>
        <authorList>
            <person name="Xu J."/>
        </authorList>
    </citation>
    <scope>NUCLEOTIDE SEQUENCE [LARGE SCALE GENOMIC DNA]</scope>
    <source>
        <strain evidence="5 6">HX-9-20</strain>
    </source>
</reference>
<keyword evidence="2" id="KW-0326">Glycosidase</keyword>
<organism evidence="5 6">
    <name type="scientific">Caenimonas sedimenti</name>
    <dbReference type="NCBI Taxonomy" id="2596921"/>
    <lineage>
        <taxon>Bacteria</taxon>
        <taxon>Pseudomonadati</taxon>
        <taxon>Pseudomonadota</taxon>
        <taxon>Betaproteobacteria</taxon>
        <taxon>Burkholderiales</taxon>
        <taxon>Comamonadaceae</taxon>
        <taxon>Caenimonas</taxon>
    </lineage>
</organism>
<dbReference type="InterPro" id="IPR013529">
    <property type="entry name" value="Glyco_hydro_42_N"/>
</dbReference>
<sequence length="604" mass="65420">MMRRWVRSLSLLVLTGSALAAGPAPFVVAPVVEGLFECGAPGSPPPKAGSYCAAANGHAVPALRQLLDDLEPGGPRGSVQVGYVLTVQLLGLYRAEGDRWIVDAGKLQRIAELLLEIDRPVVVYLAANHFDSQGPLAQALARDRGNLMLLANGQPPATDYFGYQVAPFTLLTDPAIPVNAYRFEALRLLASRLAALPPAVQGRLVGVALGGELHHLFPDFSGGMGMHDTPRVTDFGEASVRQFRAWLARKYGGIDKLNAAAGTAFGSFDAVAPPARNALVDSGVPRWQHYDGSAGGKLALRGWLWDPDHRVQRLELRVDGRAWAEIERGFNRLDVYRAVADVQDPNVGFRHDLDFSSWPAGNYRLQVVAHSATGEHALADRLLVVGGTPASWLANRWQRALARARGLAQRAFSPLDGVRSALDAPLGDQRVMFNPLARDWNDFRAAQVTGFMGELHRVALAAGLPAAKLFSHQILVRANSSWNADLFATDGSVAAGVPWVHGINMYGGVTGGEWIRRFVRARGMAGYGVPEFHPQQTKRPAAHLEALRLHRQLGARFVSPYYVSIAADRGAAANSAIRALEIRPNNPQEGSDMLFQAIRDMAKQ</sequence>
<name>A0A562ZJ18_9BURK</name>
<gene>
    <name evidence="5" type="ORF">FN976_23240</name>
</gene>
<evidence type="ECO:0000313" key="6">
    <source>
        <dbReference type="Proteomes" id="UP000318199"/>
    </source>
</evidence>
<keyword evidence="3" id="KW-0732">Signal</keyword>
<dbReference type="Pfam" id="PF02449">
    <property type="entry name" value="Glyco_hydro_42"/>
    <property type="match status" value="1"/>
</dbReference>
<dbReference type="Proteomes" id="UP000318199">
    <property type="component" value="Unassembled WGS sequence"/>
</dbReference>
<evidence type="ECO:0000313" key="5">
    <source>
        <dbReference type="EMBL" id="TWO68194.1"/>
    </source>
</evidence>
<protein>
    <recommendedName>
        <fullName evidence="4">Glycoside hydrolase family 42 N-terminal domain-containing protein</fullName>
    </recommendedName>
</protein>
<dbReference type="SUPFAM" id="SSF51445">
    <property type="entry name" value="(Trans)glycosidases"/>
    <property type="match status" value="1"/>
</dbReference>
<feature type="signal peptide" evidence="3">
    <location>
        <begin position="1"/>
        <end position="20"/>
    </location>
</feature>
<comment type="caution">
    <text evidence="5">The sequence shown here is derived from an EMBL/GenBank/DDBJ whole genome shotgun (WGS) entry which is preliminary data.</text>
</comment>
<accession>A0A562ZJ18</accession>
<proteinExistence type="predicted"/>
<dbReference type="AlphaFoldDB" id="A0A562ZJ18"/>
<dbReference type="InterPro" id="IPR017853">
    <property type="entry name" value="GH"/>
</dbReference>
<keyword evidence="1" id="KW-0378">Hydrolase</keyword>